<dbReference type="PROSITE" id="PS50933">
    <property type="entry name" value="CHRD"/>
    <property type="match status" value="1"/>
</dbReference>
<keyword evidence="1" id="KW-0472">Membrane</keyword>
<dbReference type="InterPro" id="IPR010895">
    <property type="entry name" value="CHRD"/>
</dbReference>
<keyword evidence="4" id="KW-1185">Reference proteome</keyword>
<dbReference type="Proteomes" id="UP000315289">
    <property type="component" value="Unassembled WGS sequence"/>
</dbReference>
<evidence type="ECO:0000256" key="1">
    <source>
        <dbReference type="SAM" id="Phobius"/>
    </source>
</evidence>
<name>A0A557SV07_9ARCH</name>
<dbReference type="Pfam" id="PF07452">
    <property type="entry name" value="CHRD"/>
    <property type="match status" value="1"/>
</dbReference>
<keyword evidence="1" id="KW-0812">Transmembrane</keyword>
<evidence type="ECO:0000259" key="2">
    <source>
        <dbReference type="PROSITE" id="PS50933"/>
    </source>
</evidence>
<dbReference type="SMART" id="SM00754">
    <property type="entry name" value="CHRD"/>
    <property type="match status" value="1"/>
</dbReference>
<accession>A0A557SV07</accession>
<evidence type="ECO:0000313" key="4">
    <source>
        <dbReference type="Proteomes" id="UP000315289"/>
    </source>
</evidence>
<comment type="caution">
    <text evidence="3">The sequence shown here is derived from an EMBL/GenBank/DDBJ whole genome shotgun (WGS) entry which is preliminary data.</text>
</comment>
<reference evidence="3 4" key="1">
    <citation type="journal article" date="2019" name="Front. Microbiol.">
        <title>Ammonia Oxidation by the Arctic Terrestrial Thaumarchaeote Candidatus Nitrosocosmicus arcticus Is Stimulated by Increasing Temperatures.</title>
        <authorList>
            <person name="Alves R.J.E."/>
            <person name="Kerou M."/>
            <person name="Zappe A."/>
            <person name="Bittner R."/>
            <person name="Abby S.S."/>
            <person name="Schmidt H.A."/>
            <person name="Pfeifer K."/>
            <person name="Schleper C."/>
        </authorList>
    </citation>
    <scope>NUCLEOTIDE SEQUENCE [LARGE SCALE GENOMIC DNA]</scope>
    <source>
        <strain evidence="3 4">Kfb</strain>
    </source>
</reference>
<sequence length="187" mass="20277">MFSNQVMFIKKDTKKIYSVSTFILLGLFFIGSAFLITDKSILPFIIAQEQNNLQFIANLTGNEEVPATNIISTGNATFQADSKTNNTSFSLTVKDLEGITAAHIHNGTMGYNGKVIVTLFLSPSPSSEDTPSLAIKGNITNEDLEGPLAKKQMSDLISLMNNKSSYVNVHTEQNPLGAIRGQISNGE</sequence>
<feature type="transmembrane region" description="Helical" evidence="1">
    <location>
        <begin position="16"/>
        <end position="36"/>
    </location>
</feature>
<protein>
    <recommendedName>
        <fullName evidence="2">CHRD domain-containing protein</fullName>
    </recommendedName>
</protein>
<feature type="domain" description="CHRD" evidence="2">
    <location>
        <begin position="51"/>
        <end position="187"/>
    </location>
</feature>
<dbReference type="AlphaFoldDB" id="A0A557SV07"/>
<dbReference type="EMBL" id="VOAH01000007">
    <property type="protein sequence ID" value="TVP40433.1"/>
    <property type="molecule type" value="Genomic_DNA"/>
</dbReference>
<organism evidence="3 4">
    <name type="scientific">Candidatus Nitrosocosmicus arcticus</name>
    <dbReference type="NCBI Taxonomy" id="2035267"/>
    <lineage>
        <taxon>Archaea</taxon>
        <taxon>Nitrososphaerota</taxon>
        <taxon>Nitrososphaeria</taxon>
        <taxon>Nitrososphaerales</taxon>
        <taxon>Nitrososphaeraceae</taxon>
        <taxon>Candidatus Nitrosocosmicus</taxon>
    </lineage>
</organism>
<proteinExistence type="predicted"/>
<gene>
    <name evidence="3" type="ORF">NARC_70010</name>
</gene>
<keyword evidence="1" id="KW-1133">Transmembrane helix</keyword>
<evidence type="ECO:0000313" key="3">
    <source>
        <dbReference type="EMBL" id="TVP40433.1"/>
    </source>
</evidence>